<protein>
    <submittedName>
        <fullName evidence="7">Transcriptional regulator</fullName>
    </submittedName>
</protein>
<evidence type="ECO:0000256" key="2">
    <source>
        <dbReference type="ARBA" id="ARBA00022898"/>
    </source>
</evidence>
<evidence type="ECO:0000313" key="7">
    <source>
        <dbReference type="EMBL" id="SBV64096.1"/>
    </source>
</evidence>
<name>A0A212IBD8_9ENTR</name>
<sequence length="489" mass="55173">MKKNNAPLFQGFVLGKGAVREQVYHILRDHILEGRLPPGTKMPSTRALSEMMSISRNSAIAGYDRLLDEGYILTRKGSGTYVSHHIPDRSISNSYPEMALGDVVSPDEQVHSRNNPVRDLWSNEYEGRGMNRLFAVGVGCTDLFPHALWGKLLQRVWRQSRHQLGAHTHPCGYLPLRKAVCRYIKTTRGVNCNEDQIIIVNGIQQALNITARALLSAGNDVWLDDPGYKGARGTFMSVGAMVRPVPVDSEGMNVRYGIDHFPDARLAYVVPSDQYPLSGTLSLSRRFELLEWAKSNQAWIFEDDYNSEFRYADRSLQALQGLDQNQRVIYAGTFSKMMYPEFRLGFLVVPPGLQEQIMVTKYYSDLGTSYLEQAVMANFIEEGHYASHVRRIRKACYERRTALVNAIQYYLADKMIIQPSDSGVHIVCWLQNGMTGSEVEEKARLLGMGILSLSRYYQSNVSRQGILIGFANHPVEAIVDGIRRLAQVI</sequence>
<keyword evidence="4" id="KW-0238">DNA-binding</keyword>
<feature type="domain" description="HTH gntR-type" evidence="6">
    <location>
        <begin position="17"/>
        <end position="85"/>
    </location>
</feature>
<dbReference type="InterPro" id="IPR015421">
    <property type="entry name" value="PyrdxlP-dep_Trfase_major"/>
</dbReference>
<dbReference type="CDD" id="cd07377">
    <property type="entry name" value="WHTH_GntR"/>
    <property type="match status" value="1"/>
</dbReference>
<evidence type="ECO:0000256" key="1">
    <source>
        <dbReference type="ARBA" id="ARBA00005384"/>
    </source>
</evidence>
<dbReference type="Pfam" id="PF00392">
    <property type="entry name" value="GntR"/>
    <property type="match status" value="1"/>
</dbReference>
<dbReference type="InterPro" id="IPR004839">
    <property type="entry name" value="Aminotransferase_I/II_large"/>
</dbReference>
<keyword evidence="2" id="KW-0663">Pyridoxal phosphate</keyword>
<dbReference type="InterPro" id="IPR000524">
    <property type="entry name" value="Tscrpt_reg_HTH_GntR"/>
</dbReference>
<evidence type="ECO:0000313" key="8">
    <source>
        <dbReference type="EMBL" id="SBV65004.1"/>
    </source>
</evidence>
<dbReference type="PANTHER" id="PTHR46577:SF1">
    <property type="entry name" value="HTH-TYPE TRANSCRIPTIONAL REGULATORY PROTEIN GABR"/>
    <property type="match status" value="1"/>
</dbReference>
<dbReference type="InterPro" id="IPR036390">
    <property type="entry name" value="WH_DNA-bd_sf"/>
</dbReference>
<evidence type="ECO:0000256" key="4">
    <source>
        <dbReference type="ARBA" id="ARBA00023125"/>
    </source>
</evidence>
<dbReference type="GO" id="GO:0003677">
    <property type="term" value="F:DNA binding"/>
    <property type="evidence" value="ECO:0007669"/>
    <property type="project" value="UniProtKB-KW"/>
</dbReference>
<dbReference type="Gene3D" id="3.40.640.10">
    <property type="entry name" value="Type I PLP-dependent aspartate aminotransferase-like (Major domain)"/>
    <property type="match status" value="1"/>
</dbReference>
<dbReference type="Gene3D" id="1.10.10.10">
    <property type="entry name" value="Winged helix-like DNA-binding domain superfamily/Winged helix DNA-binding domain"/>
    <property type="match status" value="1"/>
</dbReference>
<dbReference type="AlphaFoldDB" id="A0A212IBD8"/>
<dbReference type="GeneID" id="87002510"/>
<dbReference type="Pfam" id="PF00155">
    <property type="entry name" value="Aminotran_1_2"/>
    <property type="match status" value="1"/>
</dbReference>
<dbReference type="GO" id="GO:0003700">
    <property type="term" value="F:DNA-binding transcription factor activity"/>
    <property type="evidence" value="ECO:0007669"/>
    <property type="project" value="InterPro"/>
</dbReference>
<keyword evidence="3" id="KW-0805">Transcription regulation</keyword>
<accession>A0A212IBD8</accession>
<dbReference type="SUPFAM" id="SSF53383">
    <property type="entry name" value="PLP-dependent transferases"/>
    <property type="match status" value="1"/>
</dbReference>
<comment type="similarity">
    <text evidence="1">In the C-terminal section; belongs to the class-I pyridoxal-phosphate-dependent aminotransferase family.</text>
</comment>
<dbReference type="RefSeq" id="WP_046669771.1">
    <property type="nucleotide sequence ID" value="NZ_LT598670.1"/>
</dbReference>
<keyword evidence="5" id="KW-0804">Transcription</keyword>
<dbReference type="SUPFAM" id="SSF46785">
    <property type="entry name" value="Winged helix' DNA-binding domain"/>
    <property type="match status" value="1"/>
</dbReference>
<dbReference type="SMART" id="SM00345">
    <property type="entry name" value="HTH_GNTR"/>
    <property type="match status" value="1"/>
</dbReference>
<gene>
    <name evidence="7" type="ORF">KL86CIT2_340013</name>
    <name evidence="8" type="ORF">KM92CIT3_60111</name>
</gene>
<dbReference type="InterPro" id="IPR051446">
    <property type="entry name" value="HTH_trans_reg/aminotransferase"/>
</dbReference>
<dbReference type="InterPro" id="IPR015424">
    <property type="entry name" value="PyrdxlP-dep_Trfase"/>
</dbReference>
<dbReference type="PANTHER" id="PTHR46577">
    <property type="entry name" value="HTH-TYPE TRANSCRIPTIONAL REGULATORY PROTEIN GABR"/>
    <property type="match status" value="1"/>
</dbReference>
<dbReference type="InterPro" id="IPR036388">
    <property type="entry name" value="WH-like_DNA-bd_sf"/>
</dbReference>
<dbReference type="GO" id="GO:0030170">
    <property type="term" value="F:pyridoxal phosphate binding"/>
    <property type="evidence" value="ECO:0007669"/>
    <property type="project" value="InterPro"/>
</dbReference>
<proteinExistence type="inferred from homology"/>
<dbReference type="EMBL" id="FLUB01000018">
    <property type="protein sequence ID" value="SBV65004.1"/>
    <property type="molecule type" value="Genomic_DNA"/>
</dbReference>
<evidence type="ECO:0000259" key="6">
    <source>
        <dbReference type="PROSITE" id="PS50949"/>
    </source>
</evidence>
<reference evidence="7" key="1">
    <citation type="submission" date="2016-04" db="EMBL/GenBank/DDBJ databases">
        <authorList>
            <person name="Evans L.H."/>
            <person name="Alamgir A."/>
            <person name="Owens N."/>
            <person name="Weber N.D."/>
            <person name="Virtaneva K."/>
            <person name="Barbian K."/>
            <person name="Babar A."/>
            <person name="Rosenke K."/>
        </authorList>
    </citation>
    <scope>NUCLEOTIDE SEQUENCE</scope>
    <source>
        <strain evidence="7">86-2</strain>
        <strain evidence="8">92-3</strain>
    </source>
</reference>
<evidence type="ECO:0000256" key="3">
    <source>
        <dbReference type="ARBA" id="ARBA00023015"/>
    </source>
</evidence>
<evidence type="ECO:0000256" key="5">
    <source>
        <dbReference type="ARBA" id="ARBA00023163"/>
    </source>
</evidence>
<dbReference type="EMBL" id="FLUA01000032">
    <property type="protein sequence ID" value="SBV64096.1"/>
    <property type="molecule type" value="Genomic_DNA"/>
</dbReference>
<dbReference type="PROSITE" id="PS50949">
    <property type="entry name" value="HTH_GNTR"/>
    <property type="match status" value="1"/>
</dbReference>
<dbReference type="CDD" id="cd00609">
    <property type="entry name" value="AAT_like"/>
    <property type="match status" value="1"/>
</dbReference>
<organism evidence="7">
    <name type="scientific">uncultured Citrobacter sp</name>
    <dbReference type="NCBI Taxonomy" id="200446"/>
    <lineage>
        <taxon>Bacteria</taxon>
        <taxon>Pseudomonadati</taxon>
        <taxon>Pseudomonadota</taxon>
        <taxon>Gammaproteobacteria</taxon>
        <taxon>Enterobacterales</taxon>
        <taxon>Enterobacteriaceae</taxon>
        <taxon>Citrobacter</taxon>
        <taxon>environmental samples</taxon>
    </lineage>
</organism>